<feature type="region of interest" description="Disordered" evidence="1">
    <location>
        <begin position="186"/>
        <end position="209"/>
    </location>
</feature>
<evidence type="ECO:0000313" key="3">
    <source>
        <dbReference type="EMBL" id="SOC10626.1"/>
    </source>
</evidence>
<dbReference type="CDD" id="cd20716">
    <property type="entry name" value="cyt_P460_fam"/>
    <property type="match status" value="1"/>
</dbReference>
<evidence type="ECO:0008006" key="5">
    <source>
        <dbReference type="Google" id="ProtNLM"/>
    </source>
</evidence>
<dbReference type="EMBL" id="OBML01000006">
    <property type="protein sequence ID" value="SOC10626.1"/>
    <property type="molecule type" value="Genomic_DNA"/>
</dbReference>
<proteinExistence type="predicted"/>
<evidence type="ECO:0000256" key="1">
    <source>
        <dbReference type="SAM" id="MobiDB-lite"/>
    </source>
</evidence>
<gene>
    <name evidence="3" type="ORF">SAMN05421512_106273</name>
</gene>
<protein>
    <recommendedName>
        <fullName evidence="5">Cytochrome P460</fullName>
    </recommendedName>
</protein>
<dbReference type="Gene3D" id="3.50.70.20">
    <property type="entry name" value="Cytochrome P460"/>
    <property type="match status" value="1"/>
</dbReference>
<reference evidence="3 4" key="1">
    <citation type="submission" date="2017-08" db="EMBL/GenBank/DDBJ databases">
        <authorList>
            <person name="de Groot N.N."/>
        </authorList>
    </citation>
    <scope>NUCLEOTIDE SEQUENCE [LARGE SCALE GENOMIC DNA]</scope>
    <source>
        <strain evidence="3 4">USBA 352</strain>
    </source>
</reference>
<organism evidence="3 4">
    <name type="scientific">Stappia indica</name>
    <dbReference type="NCBI Taxonomy" id="538381"/>
    <lineage>
        <taxon>Bacteria</taxon>
        <taxon>Pseudomonadati</taxon>
        <taxon>Pseudomonadota</taxon>
        <taxon>Alphaproteobacteria</taxon>
        <taxon>Hyphomicrobiales</taxon>
        <taxon>Stappiaceae</taxon>
        <taxon>Stappia</taxon>
    </lineage>
</organism>
<dbReference type="AlphaFoldDB" id="A0A285SW63"/>
<keyword evidence="2" id="KW-0732">Signal</keyword>
<sequence>MTRLLPMAGTALALLLAASQAQASGCIAATPGTSLSADEAAAVYDCLKDILLNGYRQGDKRWIPADYVEDYRSWSPASRYPAFSEAHGGRHLVTYVNEIGAADYLRFDESETEMPVGALLAAESFSVDDRGRAQPGPLFLMEKVERGRSPQTGDWFYMAVAPNGSPMVMDVISSCSACHQSRFGQRGGLGYPPAEARAQPVSASGSQPE</sequence>
<dbReference type="OrthoDB" id="34396at2"/>
<dbReference type="InterPro" id="IPR038142">
    <property type="entry name" value="Cytochrome_P460_sp"/>
</dbReference>
<evidence type="ECO:0000256" key="2">
    <source>
        <dbReference type="SAM" id="SignalP"/>
    </source>
</evidence>
<dbReference type="Proteomes" id="UP000219331">
    <property type="component" value="Unassembled WGS sequence"/>
</dbReference>
<keyword evidence="4" id="KW-1185">Reference proteome</keyword>
<evidence type="ECO:0000313" key="4">
    <source>
        <dbReference type="Proteomes" id="UP000219331"/>
    </source>
</evidence>
<feature type="chain" id="PRO_5012628639" description="Cytochrome P460" evidence="2">
    <location>
        <begin position="24"/>
        <end position="209"/>
    </location>
</feature>
<name>A0A285SW63_9HYPH</name>
<feature type="signal peptide" evidence="2">
    <location>
        <begin position="1"/>
        <end position="23"/>
    </location>
</feature>
<dbReference type="RefSeq" id="WP_141402600.1">
    <property type="nucleotide sequence ID" value="NZ_OBML01000006.1"/>
</dbReference>
<accession>A0A285SW63</accession>